<reference evidence="3" key="1">
    <citation type="journal article" date="2023" name="bioRxiv">
        <title>Complete genome of the Medicago anthracnose fungus, Colletotrichum destructivum, reveals a mini-chromosome-like region within a core chromosome.</title>
        <authorList>
            <person name="Lapalu N."/>
            <person name="Simon A."/>
            <person name="Lu A."/>
            <person name="Plaumann P.-L."/>
            <person name="Amselem J."/>
            <person name="Pigne S."/>
            <person name="Auger A."/>
            <person name="Koch C."/>
            <person name="Dallery J.-F."/>
            <person name="O'Connell R.J."/>
        </authorList>
    </citation>
    <scope>NUCLEOTIDE SEQUENCE [LARGE SCALE GENOMIC DNA]</scope>
    <source>
        <strain evidence="3">CBS 520.97</strain>
    </source>
</reference>
<dbReference type="EMBL" id="CP137305">
    <property type="protein sequence ID" value="WQF75111.1"/>
    <property type="molecule type" value="Genomic_DNA"/>
</dbReference>
<keyword evidence="3" id="KW-1185">Reference proteome</keyword>
<dbReference type="AlphaFoldDB" id="A0AAX4HVE4"/>
<name>A0AAX4HVE4_9PEZI</name>
<feature type="region of interest" description="Disordered" evidence="1">
    <location>
        <begin position="1"/>
        <end position="114"/>
    </location>
</feature>
<feature type="region of interest" description="Disordered" evidence="1">
    <location>
        <begin position="186"/>
        <end position="207"/>
    </location>
</feature>
<dbReference type="KEGG" id="cdet:87936628"/>
<protein>
    <submittedName>
        <fullName evidence="2">Uncharacterized protein</fullName>
    </submittedName>
</protein>
<dbReference type="GeneID" id="87936628"/>
<feature type="compositionally biased region" description="Polar residues" evidence="1">
    <location>
        <begin position="145"/>
        <end position="154"/>
    </location>
</feature>
<feature type="compositionally biased region" description="Polar residues" evidence="1">
    <location>
        <begin position="21"/>
        <end position="37"/>
    </location>
</feature>
<feature type="region of interest" description="Disordered" evidence="1">
    <location>
        <begin position="145"/>
        <end position="166"/>
    </location>
</feature>
<accession>A0AAX4HVE4</accession>
<evidence type="ECO:0000313" key="3">
    <source>
        <dbReference type="Proteomes" id="UP001322277"/>
    </source>
</evidence>
<sequence>MPLNQQNQNTCSLAPEANMGPLTQSSGTNDGASAFTKSSSSSSRGRKRPAVVHSSRASPRKRKQRRQSPYISWDEYNGPATSDDVEFAEDDAAAGGDAPRNRLDPSAPPMPSVEDVTDEEFASSSTDKARMHLTEAAFELVKNTPAASLRSTPRGTPAREPTETRSTMAPLTDKTAPAVIVESEHKRQDESAHAASAMQKGKGPSQTPQVEITYQIITWYPEHLSRPWIPKGSFRSKTLSELQEEIPVNLGDSHVTGLQFLVKAPGINAEYHVPNGRDEKFSRMKANLELAIRNGIAKAVKDGRPLLDIEITMEVLTDMDSTNRLDDLDFEW</sequence>
<feature type="compositionally biased region" description="Polar residues" evidence="1">
    <location>
        <begin position="1"/>
        <end position="12"/>
    </location>
</feature>
<gene>
    <name evidence="2" type="ORF">CDEST_00125</name>
</gene>
<dbReference type="Proteomes" id="UP001322277">
    <property type="component" value="Chromosome 1"/>
</dbReference>
<dbReference type="RefSeq" id="XP_062772335.1">
    <property type="nucleotide sequence ID" value="XM_062916284.1"/>
</dbReference>
<feature type="compositionally biased region" description="Acidic residues" evidence="1">
    <location>
        <begin position="83"/>
        <end position="92"/>
    </location>
</feature>
<evidence type="ECO:0000256" key="1">
    <source>
        <dbReference type="SAM" id="MobiDB-lite"/>
    </source>
</evidence>
<evidence type="ECO:0000313" key="2">
    <source>
        <dbReference type="EMBL" id="WQF75111.1"/>
    </source>
</evidence>
<organism evidence="2 3">
    <name type="scientific">Colletotrichum destructivum</name>
    <dbReference type="NCBI Taxonomy" id="34406"/>
    <lineage>
        <taxon>Eukaryota</taxon>
        <taxon>Fungi</taxon>
        <taxon>Dikarya</taxon>
        <taxon>Ascomycota</taxon>
        <taxon>Pezizomycotina</taxon>
        <taxon>Sordariomycetes</taxon>
        <taxon>Hypocreomycetidae</taxon>
        <taxon>Glomerellales</taxon>
        <taxon>Glomerellaceae</taxon>
        <taxon>Colletotrichum</taxon>
        <taxon>Colletotrichum destructivum species complex</taxon>
    </lineage>
</organism>
<proteinExistence type="predicted"/>